<comment type="caution">
    <text evidence="2">The sequence shown here is derived from an EMBL/GenBank/DDBJ whole genome shotgun (WGS) entry which is preliminary data.</text>
</comment>
<keyword evidence="3" id="KW-1185">Reference proteome</keyword>
<evidence type="ECO:0000256" key="1">
    <source>
        <dbReference type="SAM" id="MobiDB-lite"/>
    </source>
</evidence>
<proteinExistence type="predicted"/>
<dbReference type="EMBL" id="JAIWYP010000001">
    <property type="protein sequence ID" value="KAH3881040.1"/>
    <property type="molecule type" value="Genomic_DNA"/>
</dbReference>
<feature type="compositionally biased region" description="Polar residues" evidence="1">
    <location>
        <begin position="1"/>
        <end position="13"/>
    </location>
</feature>
<evidence type="ECO:0000313" key="3">
    <source>
        <dbReference type="Proteomes" id="UP000828390"/>
    </source>
</evidence>
<evidence type="ECO:0000313" key="2">
    <source>
        <dbReference type="EMBL" id="KAH3881040.1"/>
    </source>
</evidence>
<gene>
    <name evidence="2" type="ORF">DPMN_004964</name>
</gene>
<protein>
    <submittedName>
        <fullName evidence="2">Uncharacterized protein</fullName>
    </submittedName>
</protein>
<dbReference type="Proteomes" id="UP000828390">
    <property type="component" value="Unassembled WGS sequence"/>
</dbReference>
<dbReference type="AlphaFoldDB" id="A0A9D4RW24"/>
<accession>A0A9D4RW24</accession>
<reference evidence="2" key="2">
    <citation type="submission" date="2020-11" db="EMBL/GenBank/DDBJ databases">
        <authorList>
            <person name="McCartney M.A."/>
            <person name="Auch B."/>
            <person name="Kono T."/>
            <person name="Mallez S."/>
            <person name="Becker A."/>
            <person name="Gohl D.M."/>
            <person name="Silverstein K.A.T."/>
            <person name="Koren S."/>
            <person name="Bechman K.B."/>
            <person name="Herman A."/>
            <person name="Abrahante J.E."/>
            <person name="Garbe J."/>
        </authorList>
    </citation>
    <scope>NUCLEOTIDE SEQUENCE</scope>
    <source>
        <strain evidence="2">Duluth1</strain>
        <tissue evidence="2">Whole animal</tissue>
    </source>
</reference>
<reference evidence="2" key="1">
    <citation type="journal article" date="2019" name="bioRxiv">
        <title>The Genome of the Zebra Mussel, Dreissena polymorpha: A Resource for Invasive Species Research.</title>
        <authorList>
            <person name="McCartney M.A."/>
            <person name="Auch B."/>
            <person name="Kono T."/>
            <person name="Mallez S."/>
            <person name="Zhang Y."/>
            <person name="Obille A."/>
            <person name="Becker A."/>
            <person name="Abrahante J.E."/>
            <person name="Garbe J."/>
            <person name="Badalamenti J.P."/>
            <person name="Herman A."/>
            <person name="Mangelson H."/>
            <person name="Liachko I."/>
            <person name="Sullivan S."/>
            <person name="Sone E.D."/>
            <person name="Koren S."/>
            <person name="Silverstein K.A.T."/>
            <person name="Beckman K.B."/>
            <person name="Gohl D.M."/>
        </authorList>
    </citation>
    <scope>NUCLEOTIDE SEQUENCE</scope>
    <source>
        <strain evidence="2">Duluth1</strain>
        <tissue evidence="2">Whole animal</tissue>
    </source>
</reference>
<feature type="region of interest" description="Disordered" evidence="1">
    <location>
        <begin position="1"/>
        <end position="32"/>
    </location>
</feature>
<sequence length="55" mass="5636">MSILRTGSSQTEVTGKFVHPPPHSLGSAHRHLTLSPSGSSAGISITLVQLCAILG</sequence>
<organism evidence="2 3">
    <name type="scientific">Dreissena polymorpha</name>
    <name type="common">Zebra mussel</name>
    <name type="synonym">Mytilus polymorpha</name>
    <dbReference type="NCBI Taxonomy" id="45954"/>
    <lineage>
        <taxon>Eukaryota</taxon>
        <taxon>Metazoa</taxon>
        <taxon>Spiralia</taxon>
        <taxon>Lophotrochozoa</taxon>
        <taxon>Mollusca</taxon>
        <taxon>Bivalvia</taxon>
        <taxon>Autobranchia</taxon>
        <taxon>Heteroconchia</taxon>
        <taxon>Euheterodonta</taxon>
        <taxon>Imparidentia</taxon>
        <taxon>Neoheterodontei</taxon>
        <taxon>Myida</taxon>
        <taxon>Dreissenoidea</taxon>
        <taxon>Dreissenidae</taxon>
        <taxon>Dreissena</taxon>
    </lineage>
</organism>
<name>A0A9D4RW24_DREPO</name>